<dbReference type="OrthoDB" id="8187352at2759"/>
<gene>
    <name evidence="3 4" type="primary">LOC117653834</name>
</gene>
<proteinExistence type="predicted"/>
<dbReference type="AlphaFoldDB" id="A0A6P9AC20"/>
<keyword evidence="2" id="KW-1185">Reference proteome</keyword>
<dbReference type="RefSeq" id="XP_034255672.1">
    <property type="nucleotide sequence ID" value="XM_034399781.1"/>
</dbReference>
<dbReference type="KEGG" id="tpal:117653834"/>
<dbReference type="Proteomes" id="UP000515158">
    <property type="component" value="Unplaced"/>
</dbReference>
<feature type="region of interest" description="Disordered" evidence="1">
    <location>
        <begin position="365"/>
        <end position="384"/>
    </location>
</feature>
<dbReference type="GeneID" id="117653834"/>
<protein>
    <submittedName>
        <fullName evidence="3 4">Uncharacterized protein LOC117653834</fullName>
    </submittedName>
</protein>
<evidence type="ECO:0000256" key="1">
    <source>
        <dbReference type="SAM" id="MobiDB-lite"/>
    </source>
</evidence>
<accession>A0A6P9AC20</accession>
<evidence type="ECO:0000313" key="4">
    <source>
        <dbReference type="RefSeq" id="XP_034255673.1"/>
    </source>
</evidence>
<evidence type="ECO:0000313" key="2">
    <source>
        <dbReference type="Proteomes" id="UP000515158"/>
    </source>
</evidence>
<organism evidence="3">
    <name type="scientific">Thrips palmi</name>
    <name type="common">Melon thrips</name>
    <dbReference type="NCBI Taxonomy" id="161013"/>
    <lineage>
        <taxon>Eukaryota</taxon>
        <taxon>Metazoa</taxon>
        <taxon>Ecdysozoa</taxon>
        <taxon>Arthropoda</taxon>
        <taxon>Hexapoda</taxon>
        <taxon>Insecta</taxon>
        <taxon>Pterygota</taxon>
        <taxon>Neoptera</taxon>
        <taxon>Paraneoptera</taxon>
        <taxon>Thysanoptera</taxon>
        <taxon>Terebrantia</taxon>
        <taxon>Thripoidea</taxon>
        <taxon>Thripidae</taxon>
        <taxon>Thrips</taxon>
    </lineage>
</organism>
<name>A0A6P9AC20_THRPL</name>
<reference evidence="3 4" key="1">
    <citation type="submission" date="2025-04" db="UniProtKB">
        <authorList>
            <consortium name="RefSeq"/>
        </authorList>
    </citation>
    <scope>IDENTIFICATION</scope>
    <source>
        <tissue evidence="3 4">Total insect</tissue>
    </source>
</reference>
<evidence type="ECO:0000313" key="3">
    <source>
        <dbReference type="RefSeq" id="XP_034255672.1"/>
    </source>
</evidence>
<dbReference type="Gene3D" id="1.25.40.10">
    <property type="entry name" value="Tetratricopeptide repeat domain"/>
    <property type="match status" value="1"/>
</dbReference>
<sequence length="395" mass="45382">MASRMAAATNLDKYQCMFTWHKEIPYPISSHWVVNTVEDKLSCSDCEWSSVVYHLVLAFESSRLGKPPAARDHLLACEDIISQSQCFLKSGLIDRNLDGIKHVLYSTWLHLVDKSESFDTFKDYMAEIPIYRKMTPKQKAGVVALHAACLMEYGAKGNRRAVETIQQAIKYDEHEGHWHFLKAEALRYERLRCISIEERPPSEEELKSFQLAHFYDEHTPSHFIGLAASLYDSVKKEVGPSEKREESSRLYKTALESWPNSVYVNIMCTIGVLTYDYRVRDTKLADRTLGKALRLAPHSSIVNIVAGIFFKWPNSNERTATRHFNVAKKRYSSLVDDITNGQFKNYRYALMRVISEEAPIDIMSFPSSNGNASGDDDDDDDDEEMFDDYFYTHAF</sequence>
<dbReference type="InterPro" id="IPR011990">
    <property type="entry name" value="TPR-like_helical_dom_sf"/>
</dbReference>
<dbReference type="RefSeq" id="XP_034255673.1">
    <property type="nucleotide sequence ID" value="XM_034399782.1"/>
</dbReference>
<feature type="compositionally biased region" description="Acidic residues" evidence="1">
    <location>
        <begin position="374"/>
        <end position="384"/>
    </location>
</feature>